<keyword evidence="6" id="KW-0742">SOS response</keyword>
<feature type="domain" description="Peptidase S24/S26A/S26B/S26C" evidence="8">
    <location>
        <begin position="16"/>
        <end position="135"/>
    </location>
</feature>
<keyword evidence="10" id="KW-1185">Reference proteome</keyword>
<dbReference type="GO" id="GO:0009432">
    <property type="term" value="P:SOS response"/>
    <property type="evidence" value="ECO:0007669"/>
    <property type="project" value="UniProtKB-KW"/>
</dbReference>
<dbReference type="GO" id="GO:0006281">
    <property type="term" value="P:DNA repair"/>
    <property type="evidence" value="ECO:0007669"/>
    <property type="project" value="UniProtKB-KW"/>
</dbReference>
<evidence type="ECO:0000256" key="4">
    <source>
        <dbReference type="ARBA" id="ARBA00022813"/>
    </source>
</evidence>
<dbReference type="PRINTS" id="PR00726">
    <property type="entry name" value="LEXASERPTASE"/>
</dbReference>
<accession>A0A6N4SR55</accession>
<dbReference type="GO" id="GO:0016787">
    <property type="term" value="F:hydrolase activity"/>
    <property type="evidence" value="ECO:0007669"/>
    <property type="project" value="UniProtKB-KW"/>
</dbReference>
<evidence type="ECO:0000313" key="10">
    <source>
        <dbReference type="Proteomes" id="UP000001822"/>
    </source>
</evidence>
<proteinExistence type="inferred from homology"/>
<name>A0A6N4SR55_CYTH3</name>
<dbReference type="Pfam" id="PF00717">
    <property type="entry name" value="Peptidase_S24"/>
    <property type="match status" value="1"/>
</dbReference>
<dbReference type="InterPro" id="IPR050077">
    <property type="entry name" value="LexA_repressor"/>
</dbReference>
<dbReference type="InterPro" id="IPR039418">
    <property type="entry name" value="LexA-like"/>
</dbReference>
<dbReference type="OrthoDB" id="9787787at2"/>
<evidence type="ECO:0000313" key="9">
    <source>
        <dbReference type="EMBL" id="ABG58762.1"/>
    </source>
</evidence>
<dbReference type="RefSeq" id="WP_011584877.1">
    <property type="nucleotide sequence ID" value="NC_008255.1"/>
</dbReference>
<dbReference type="AlphaFoldDB" id="A0A6N4SR55"/>
<dbReference type="KEGG" id="chu:CHU_1491"/>
<keyword evidence="2" id="KW-0227">DNA damage</keyword>
<dbReference type="InterPro" id="IPR006197">
    <property type="entry name" value="Peptidase_S24_LexA"/>
</dbReference>
<dbReference type="GO" id="GO:0006355">
    <property type="term" value="P:regulation of DNA-templated transcription"/>
    <property type="evidence" value="ECO:0007669"/>
    <property type="project" value="InterPro"/>
</dbReference>
<dbReference type="PANTHER" id="PTHR33516:SF2">
    <property type="entry name" value="LEXA REPRESSOR-RELATED"/>
    <property type="match status" value="1"/>
</dbReference>
<dbReference type="GO" id="GO:0003677">
    <property type="term" value="F:DNA binding"/>
    <property type="evidence" value="ECO:0007669"/>
    <property type="project" value="InterPro"/>
</dbReference>
<sequence length="142" mass="15983">MIELYQIDSSTATLIPFISDKLVCGFPSPATDYLDLSIDLNRELITNPNATFCGRVKGNSMIDAGIEEGDVLIIDRSKELTDNSIAVCFLDGEFTVKRVKVYKSKKEIHLMPSNKNFKPIIVTPDNEFTIWGIVVYTIKKNY</sequence>
<dbReference type="Gene3D" id="2.10.109.10">
    <property type="entry name" value="Umud Fragment, subunit A"/>
    <property type="match status" value="1"/>
</dbReference>
<evidence type="ECO:0000256" key="2">
    <source>
        <dbReference type="ARBA" id="ARBA00022763"/>
    </source>
</evidence>
<comment type="similarity">
    <text evidence="1 7">Belongs to the peptidase S24 family.</text>
</comment>
<organism evidence="9 10">
    <name type="scientific">Cytophaga hutchinsonii (strain ATCC 33406 / DSM 1761 / CIP 103989 / NBRC 15051 / NCIMB 9469 / D465)</name>
    <dbReference type="NCBI Taxonomy" id="269798"/>
    <lineage>
        <taxon>Bacteria</taxon>
        <taxon>Pseudomonadati</taxon>
        <taxon>Bacteroidota</taxon>
        <taxon>Cytophagia</taxon>
        <taxon>Cytophagales</taxon>
        <taxon>Cytophagaceae</taxon>
        <taxon>Cytophaga</taxon>
    </lineage>
</organism>
<evidence type="ECO:0000256" key="6">
    <source>
        <dbReference type="ARBA" id="ARBA00023236"/>
    </source>
</evidence>
<dbReference type="EMBL" id="CP000383">
    <property type="protein sequence ID" value="ABG58762.1"/>
    <property type="molecule type" value="Genomic_DNA"/>
</dbReference>
<dbReference type="Proteomes" id="UP000001822">
    <property type="component" value="Chromosome"/>
</dbReference>
<dbReference type="InterPro" id="IPR015927">
    <property type="entry name" value="Peptidase_S24_S26A/B/C"/>
</dbReference>
<keyword evidence="5" id="KW-0234">DNA repair</keyword>
<evidence type="ECO:0000256" key="7">
    <source>
        <dbReference type="RuleBase" id="RU003991"/>
    </source>
</evidence>
<reference evidence="9 10" key="1">
    <citation type="journal article" date="2007" name="Appl. Environ. Microbiol.">
        <title>Genome sequence of the cellulolytic gliding bacterium Cytophaga hutchinsonii.</title>
        <authorList>
            <person name="Xie G."/>
            <person name="Bruce D.C."/>
            <person name="Challacombe J.F."/>
            <person name="Chertkov O."/>
            <person name="Detter J.C."/>
            <person name="Gilna P."/>
            <person name="Han C.S."/>
            <person name="Lucas S."/>
            <person name="Misra M."/>
            <person name="Myers G.L."/>
            <person name="Richardson P."/>
            <person name="Tapia R."/>
            <person name="Thayer N."/>
            <person name="Thompson L.S."/>
            <person name="Brettin T.S."/>
            <person name="Henrissat B."/>
            <person name="Wilson D.B."/>
            <person name="McBride M.J."/>
        </authorList>
    </citation>
    <scope>NUCLEOTIDE SEQUENCE [LARGE SCALE GENOMIC DNA]</scope>
    <source>
        <strain evidence="10">ATCC 33406 / DSM 1761 / CIP 103989 / NBRC 15051 / NCIMB 9469 / D465</strain>
    </source>
</reference>
<dbReference type="SUPFAM" id="SSF51306">
    <property type="entry name" value="LexA/Signal peptidase"/>
    <property type="match status" value="1"/>
</dbReference>
<gene>
    <name evidence="9" type="primary">umuD</name>
    <name evidence="9" type="ordered locus">CHU_1491</name>
</gene>
<keyword evidence="4 7" id="KW-0068">Autocatalytic cleavage</keyword>
<evidence type="ECO:0000256" key="3">
    <source>
        <dbReference type="ARBA" id="ARBA00022801"/>
    </source>
</evidence>
<evidence type="ECO:0000259" key="8">
    <source>
        <dbReference type="Pfam" id="PF00717"/>
    </source>
</evidence>
<protein>
    <submittedName>
        <fullName evidence="9">SOS response UmuD protein, Serine peptidase, MEROPS family S24</fullName>
    </submittedName>
</protein>
<dbReference type="InterPro" id="IPR036286">
    <property type="entry name" value="LexA/Signal_pep-like_sf"/>
</dbReference>
<keyword evidence="3 7" id="KW-0378">Hydrolase</keyword>
<evidence type="ECO:0000256" key="1">
    <source>
        <dbReference type="ARBA" id="ARBA00007484"/>
    </source>
</evidence>
<dbReference type="CDD" id="cd06529">
    <property type="entry name" value="S24_LexA-like"/>
    <property type="match status" value="1"/>
</dbReference>
<dbReference type="PANTHER" id="PTHR33516">
    <property type="entry name" value="LEXA REPRESSOR"/>
    <property type="match status" value="1"/>
</dbReference>
<evidence type="ECO:0000256" key="5">
    <source>
        <dbReference type="ARBA" id="ARBA00023204"/>
    </source>
</evidence>
<dbReference type="NCBIfam" id="NF007621">
    <property type="entry name" value="PRK10276.1"/>
    <property type="match status" value="1"/>
</dbReference>